<dbReference type="Pfam" id="PF06863">
    <property type="entry name" value="DUF1254"/>
    <property type="match status" value="1"/>
</dbReference>
<dbReference type="EMBL" id="CP117811">
    <property type="protein sequence ID" value="WDE96389.1"/>
    <property type="molecule type" value="Genomic_DNA"/>
</dbReference>
<feature type="chain" id="PRO_5046330187" evidence="1">
    <location>
        <begin position="21"/>
        <end position="342"/>
    </location>
</feature>
<dbReference type="PROSITE" id="PS51257">
    <property type="entry name" value="PROKAR_LIPOPROTEIN"/>
    <property type="match status" value="1"/>
</dbReference>
<keyword evidence="5" id="KW-1185">Reference proteome</keyword>
<sequence>MKKFSLIPLALIGMIFSSCSSSKPSVFDDMCTTEVSVKNFVRAETDMQMKGYVHAFNAFGQLHHNRAMYDVTKQITIRPNTDTLYSFGIYDLTTPVKLSMPKLDRYQSAMIVNQDHSLFAAYEGDHDFTQDKIGTRYVFIVIRTFVDPNDEADLENAHKAQDMIKISQKSRGRFSITRWDVKSLEAKRQQLAEIAGLLSGTQGMFGKKEDLNPVIHLVGTAYGWGGLPEKDAFYNLGEVENNDGKALYSLTVKDVPVDGFWSVTVYNQKGYFDINERGVYSINSKTAKRNEDGSVTVNFGGDSSQANVLDIMPGWNYAIRLYKPQQSILDGTWNFPKPSELK</sequence>
<evidence type="ECO:0000313" key="4">
    <source>
        <dbReference type="EMBL" id="WDE96389.1"/>
    </source>
</evidence>
<feature type="signal peptide" evidence="1">
    <location>
        <begin position="1"/>
        <end position="20"/>
    </location>
</feature>
<dbReference type="Gene3D" id="2.60.120.600">
    <property type="entry name" value="Domain of unknown function DUF1214, C-terminal domain"/>
    <property type="match status" value="1"/>
</dbReference>
<evidence type="ECO:0000259" key="3">
    <source>
        <dbReference type="Pfam" id="PF06863"/>
    </source>
</evidence>
<keyword evidence="1" id="KW-0732">Signal</keyword>
<dbReference type="InterPro" id="IPR037050">
    <property type="entry name" value="DUF1254_sf"/>
</dbReference>
<protein>
    <submittedName>
        <fullName evidence="4">DUF1214 domain-containing protein</fullName>
    </submittedName>
</protein>
<feature type="domain" description="DUF1214" evidence="2">
    <location>
        <begin position="242"/>
        <end position="326"/>
    </location>
</feature>
<dbReference type="PANTHER" id="PTHR36509:SF2">
    <property type="entry name" value="BLL3101 PROTEIN"/>
    <property type="match status" value="1"/>
</dbReference>
<dbReference type="Pfam" id="PF06742">
    <property type="entry name" value="DUF1214"/>
    <property type="match status" value="1"/>
</dbReference>
<dbReference type="RefSeq" id="WP_274150455.1">
    <property type="nucleotide sequence ID" value="NZ_CP117811.1"/>
</dbReference>
<dbReference type="Gene3D" id="2.60.40.1610">
    <property type="entry name" value="Domain of unknown function DUF1254"/>
    <property type="match status" value="1"/>
</dbReference>
<dbReference type="InterPro" id="IPR010679">
    <property type="entry name" value="DUF1254"/>
</dbReference>
<evidence type="ECO:0000256" key="1">
    <source>
        <dbReference type="SAM" id="SignalP"/>
    </source>
</evidence>
<dbReference type="InterPro" id="IPR010621">
    <property type="entry name" value="DUF1214"/>
</dbReference>
<name>A0ABY7VSU9_9BACT</name>
<dbReference type="Proteomes" id="UP001214250">
    <property type="component" value="Chromosome 1"/>
</dbReference>
<evidence type="ECO:0000313" key="5">
    <source>
        <dbReference type="Proteomes" id="UP001214250"/>
    </source>
</evidence>
<dbReference type="InterPro" id="IPR037049">
    <property type="entry name" value="DUF1214_C_sf"/>
</dbReference>
<accession>A0ABY7VSU9</accession>
<feature type="domain" description="DUF1254" evidence="3">
    <location>
        <begin position="60"/>
        <end position="125"/>
    </location>
</feature>
<reference evidence="4 5" key="1">
    <citation type="submission" date="2023-02" db="EMBL/GenBank/DDBJ databases">
        <title>Genome sequence of Lentisphaera profundi SAORIC-696.</title>
        <authorList>
            <person name="Kim e."/>
            <person name="Cho J.-C."/>
            <person name="Choi A."/>
            <person name="Kang I."/>
        </authorList>
    </citation>
    <scope>NUCLEOTIDE SEQUENCE [LARGE SCALE GENOMIC DNA]</scope>
    <source>
        <strain evidence="4 5">SAORIC-696</strain>
    </source>
</reference>
<dbReference type="PANTHER" id="PTHR36509">
    <property type="entry name" value="BLL3101 PROTEIN"/>
    <property type="match status" value="1"/>
</dbReference>
<evidence type="ECO:0000259" key="2">
    <source>
        <dbReference type="Pfam" id="PF06742"/>
    </source>
</evidence>
<organism evidence="4 5">
    <name type="scientific">Lentisphaera profundi</name>
    <dbReference type="NCBI Taxonomy" id="1658616"/>
    <lineage>
        <taxon>Bacteria</taxon>
        <taxon>Pseudomonadati</taxon>
        <taxon>Lentisphaerota</taxon>
        <taxon>Lentisphaeria</taxon>
        <taxon>Lentisphaerales</taxon>
        <taxon>Lentisphaeraceae</taxon>
        <taxon>Lentisphaera</taxon>
    </lineage>
</organism>
<proteinExistence type="predicted"/>
<dbReference type="SUPFAM" id="SSF160935">
    <property type="entry name" value="VPA0735-like"/>
    <property type="match status" value="1"/>
</dbReference>
<gene>
    <name evidence="4" type="ORF">PQO03_00205</name>
</gene>